<accession>A0A926NG80</accession>
<comment type="caution">
    <text evidence="1">The sequence shown here is derived from an EMBL/GenBank/DDBJ whole genome shotgun (WGS) entry which is preliminary data.</text>
</comment>
<dbReference type="InterPro" id="IPR035945">
    <property type="entry name" value="YhaI-like_sf"/>
</dbReference>
<reference evidence="1" key="1">
    <citation type="submission" date="2020-09" db="EMBL/GenBank/DDBJ databases">
        <title>A novel bacterium of genus Bacillus, isolated from South China Sea.</title>
        <authorList>
            <person name="Huang H."/>
            <person name="Mo K."/>
            <person name="Hu Y."/>
        </authorList>
    </citation>
    <scope>NUCLEOTIDE SEQUENCE</scope>
    <source>
        <strain evidence="1">IB182487</strain>
    </source>
</reference>
<protein>
    <submittedName>
        <fullName evidence="1">DUF1878 family protein</fullName>
    </submittedName>
</protein>
<dbReference type="InterPro" id="IPR015058">
    <property type="entry name" value="DUF1878"/>
</dbReference>
<sequence length="113" mass="13356">MDKLEGKLHKLEFYISLLLQMVDDTKYPFFKLVIENQLSEEEVTEVIELCKQTEIDFYVQKEQGWVIYEDLLAQFVGQLNSKLPVNQVIKSLYDQEMYSELMGEFLSIIAKHN</sequence>
<keyword evidence="2" id="KW-1185">Reference proteome</keyword>
<dbReference type="RefSeq" id="WP_191158302.1">
    <property type="nucleotide sequence ID" value="NZ_JACXAI010000011.1"/>
</dbReference>
<dbReference type="EMBL" id="JACXAI010000011">
    <property type="protein sequence ID" value="MBD1380711.1"/>
    <property type="molecule type" value="Genomic_DNA"/>
</dbReference>
<name>A0A926NG80_9BACI</name>
<dbReference type="AlphaFoldDB" id="A0A926NG80"/>
<gene>
    <name evidence="1" type="ORF">IC621_10765</name>
</gene>
<evidence type="ECO:0000313" key="2">
    <source>
        <dbReference type="Proteomes" id="UP000626844"/>
    </source>
</evidence>
<dbReference type="SUPFAM" id="SSF109915">
    <property type="entry name" value="Hypothetical protein YhaI"/>
    <property type="match status" value="1"/>
</dbReference>
<dbReference type="Gene3D" id="1.10.3750.10">
    <property type="entry name" value="YhaI-like"/>
    <property type="match status" value="1"/>
</dbReference>
<organism evidence="1 2">
    <name type="scientific">Metabacillus arenae</name>
    <dbReference type="NCBI Taxonomy" id="2771434"/>
    <lineage>
        <taxon>Bacteria</taxon>
        <taxon>Bacillati</taxon>
        <taxon>Bacillota</taxon>
        <taxon>Bacilli</taxon>
        <taxon>Bacillales</taxon>
        <taxon>Bacillaceae</taxon>
        <taxon>Metabacillus</taxon>
    </lineage>
</organism>
<evidence type="ECO:0000313" key="1">
    <source>
        <dbReference type="EMBL" id="MBD1380711.1"/>
    </source>
</evidence>
<dbReference type="Pfam" id="PF08963">
    <property type="entry name" value="DUF1878"/>
    <property type="match status" value="1"/>
</dbReference>
<proteinExistence type="predicted"/>
<dbReference type="Proteomes" id="UP000626844">
    <property type="component" value="Unassembled WGS sequence"/>
</dbReference>